<dbReference type="PANTHER" id="PTHR24421">
    <property type="entry name" value="NITRATE/NITRITE SENSOR PROTEIN NARX-RELATED"/>
    <property type="match status" value="1"/>
</dbReference>
<reference evidence="12 13" key="1">
    <citation type="submission" date="2019-07" db="EMBL/GenBank/DDBJ databases">
        <title>Novel species of Flavobacterium.</title>
        <authorList>
            <person name="Liu Q."/>
            <person name="Xin Y.-H."/>
        </authorList>
    </citation>
    <scope>NUCLEOTIDE SEQUENCE [LARGE SCALE GENOMIC DNA]</scope>
    <source>
        <strain evidence="12 13">LB1R34</strain>
    </source>
</reference>
<feature type="transmembrane region" description="Helical" evidence="10">
    <location>
        <begin position="335"/>
        <end position="354"/>
    </location>
</feature>
<dbReference type="OrthoDB" id="9778366at2"/>
<keyword evidence="10" id="KW-0472">Membrane</keyword>
<evidence type="ECO:0000256" key="3">
    <source>
        <dbReference type="ARBA" id="ARBA00022553"/>
    </source>
</evidence>
<evidence type="ECO:0000256" key="1">
    <source>
        <dbReference type="ARBA" id="ARBA00000085"/>
    </source>
</evidence>
<evidence type="ECO:0000256" key="6">
    <source>
        <dbReference type="ARBA" id="ARBA00022777"/>
    </source>
</evidence>
<keyword evidence="8" id="KW-0902">Two-component regulatory system</keyword>
<evidence type="ECO:0000313" key="12">
    <source>
        <dbReference type="EMBL" id="TRX41512.1"/>
    </source>
</evidence>
<evidence type="ECO:0000313" key="13">
    <source>
        <dbReference type="Proteomes" id="UP000316371"/>
    </source>
</evidence>
<evidence type="ECO:0000256" key="9">
    <source>
        <dbReference type="PROSITE-ProRule" id="PRU00339"/>
    </source>
</evidence>
<feature type="repeat" description="TPR" evidence="9">
    <location>
        <begin position="224"/>
        <end position="257"/>
    </location>
</feature>
<dbReference type="GO" id="GO:0000155">
    <property type="term" value="F:phosphorelay sensor kinase activity"/>
    <property type="evidence" value="ECO:0007669"/>
    <property type="project" value="InterPro"/>
</dbReference>
<dbReference type="AlphaFoldDB" id="A0A553E9A9"/>
<evidence type="ECO:0000256" key="2">
    <source>
        <dbReference type="ARBA" id="ARBA00012438"/>
    </source>
</evidence>
<dbReference type="InterPro" id="IPR019734">
    <property type="entry name" value="TPR_rpt"/>
</dbReference>
<dbReference type="SMART" id="SM00028">
    <property type="entry name" value="TPR"/>
    <property type="match status" value="3"/>
</dbReference>
<dbReference type="InterPro" id="IPR011990">
    <property type="entry name" value="TPR-like_helical_dom_sf"/>
</dbReference>
<dbReference type="Gene3D" id="3.30.565.10">
    <property type="entry name" value="Histidine kinase-like ATPase, C-terminal domain"/>
    <property type="match status" value="1"/>
</dbReference>
<keyword evidence="7" id="KW-0067">ATP-binding</keyword>
<dbReference type="PROSITE" id="PS50109">
    <property type="entry name" value="HIS_KIN"/>
    <property type="match status" value="1"/>
</dbReference>
<dbReference type="SMART" id="SM00387">
    <property type="entry name" value="HATPase_c"/>
    <property type="match status" value="1"/>
</dbReference>
<keyword evidence="10" id="KW-1133">Transmembrane helix</keyword>
<dbReference type="Pfam" id="PF02518">
    <property type="entry name" value="HATPase_c"/>
    <property type="match status" value="1"/>
</dbReference>
<keyword evidence="13" id="KW-1185">Reference proteome</keyword>
<accession>A0A553E9A9</accession>
<evidence type="ECO:0000256" key="10">
    <source>
        <dbReference type="SAM" id="Phobius"/>
    </source>
</evidence>
<dbReference type="Proteomes" id="UP000316371">
    <property type="component" value="Unassembled WGS sequence"/>
</dbReference>
<dbReference type="Gene3D" id="1.25.40.10">
    <property type="entry name" value="Tetratricopeptide repeat domain"/>
    <property type="match status" value="1"/>
</dbReference>
<gene>
    <name evidence="12" type="ORF">FNW21_05290</name>
</gene>
<evidence type="ECO:0000256" key="7">
    <source>
        <dbReference type="ARBA" id="ARBA00022840"/>
    </source>
</evidence>
<dbReference type="InterPro" id="IPR003594">
    <property type="entry name" value="HATPase_dom"/>
</dbReference>
<evidence type="ECO:0000256" key="8">
    <source>
        <dbReference type="ARBA" id="ARBA00023012"/>
    </source>
</evidence>
<dbReference type="GO" id="GO:0016020">
    <property type="term" value="C:membrane"/>
    <property type="evidence" value="ECO:0007669"/>
    <property type="project" value="InterPro"/>
</dbReference>
<keyword evidence="3" id="KW-0597">Phosphoprotein</keyword>
<feature type="domain" description="Histidine kinase" evidence="11">
    <location>
        <begin position="393"/>
        <end position="583"/>
    </location>
</feature>
<proteinExistence type="predicted"/>
<dbReference type="SUPFAM" id="SSF55874">
    <property type="entry name" value="ATPase domain of HSP90 chaperone/DNA topoisomerase II/histidine kinase"/>
    <property type="match status" value="1"/>
</dbReference>
<dbReference type="InterPro" id="IPR005467">
    <property type="entry name" value="His_kinase_dom"/>
</dbReference>
<evidence type="ECO:0000256" key="5">
    <source>
        <dbReference type="ARBA" id="ARBA00022741"/>
    </source>
</evidence>
<organism evidence="12 13">
    <name type="scientific">Flavobacterium restrictum</name>
    <dbReference type="NCBI Taxonomy" id="2594428"/>
    <lineage>
        <taxon>Bacteria</taxon>
        <taxon>Pseudomonadati</taxon>
        <taxon>Bacteroidota</taxon>
        <taxon>Flavobacteriia</taxon>
        <taxon>Flavobacteriales</taxon>
        <taxon>Flavobacteriaceae</taxon>
        <taxon>Flavobacterium</taxon>
    </lineage>
</organism>
<sequence>MRKTVVFLISFLLTFQLFFSQSKKEIDSLNAISFEIRLAKAVQLTDNYLQNAKNAQKISYKLGEAESFSNLSLIYYYQGKFEKDLYYSLLAIHIYEAIGNKEKLALEYGELGYRMKKRNMAKALYYMQKAKNISEKNNIQKPLLSIYNNYGYLKELQKEQDSALYYYKKGLKIKERIKDSLGIPYSLNNIALIYIQKKQFKAAEILLNRSLRIRYKLNDQIGIAENNFYLGDLNFNQNSFLQAITYYNKALEIAKKNGYLDLISNCHEIIAQTQEHLGNQKEALVNFKLFKKYSDSLINKDTNSKVAELDIKFETTKKEKLLLQKEAESKQKTTYLIGLVLVALLIALLGFLIYRQQKFKNKQQEQEFELKTAISQIETQNKLQEQRLNISRDLHDNIGSQLTFIISSVDNVKYAFDIDNKKLDDKLTNISSFAKETIVELRDTIWAMNSNEITFEDLESRIHNFIEKAKEAKDEIQFSFAIAADVKMKKLTSVEGMNMYRTIQEAVNNAIKYAQATTIAIAINKTETQIEITIQDNGIGFDQDTIVKGNGLRNMQKRMEDIGGQFNIQSATFGTKVTLLLNA</sequence>
<dbReference type="PROSITE" id="PS50005">
    <property type="entry name" value="TPR"/>
    <property type="match status" value="1"/>
</dbReference>
<dbReference type="Gene3D" id="1.20.5.1930">
    <property type="match status" value="1"/>
</dbReference>
<comment type="catalytic activity">
    <reaction evidence="1">
        <text>ATP + protein L-histidine = ADP + protein N-phospho-L-histidine.</text>
        <dbReference type="EC" id="2.7.13.3"/>
    </reaction>
</comment>
<keyword evidence="5" id="KW-0547">Nucleotide-binding</keyword>
<keyword evidence="9" id="KW-0802">TPR repeat</keyword>
<dbReference type="GO" id="GO:0046983">
    <property type="term" value="F:protein dimerization activity"/>
    <property type="evidence" value="ECO:0007669"/>
    <property type="project" value="InterPro"/>
</dbReference>
<dbReference type="InterPro" id="IPR011712">
    <property type="entry name" value="Sig_transdc_His_kin_sub3_dim/P"/>
</dbReference>
<comment type="caution">
    <text evidence="12">The sequence shown here is derived from an EMBL/GenBank/DDBJ whole genome shotgun (WGS) entry which is preliminary data.</text>
</comment>
<dbReference type="RefSeq" id="WP_144255698.1">
    <property type="nucleotide sequence ID" value="NZ_VJZT01000003.1"/>
</dbReference>
<dbReference type="InterPro" id="IPR050482">
    <property type="entry name" value="Sensor_HK_TwoCompSys"/>
</dbReference>
<evidence type="ECO:0000259" key="11">
    <source>
        <dbReference type="PROSITE" id="PS50109"/>
    </source>
</evidence>
<keyword evidence="6" id="KW-0418">Kinase</keyword>
<dbReference type="PANTHER" id="PTHR24421:SF10">
    <property type="entry name" value="NITRATE_NITRITE SENSOR PROTEIN NARQ"/>
    <property type="match status" value="1"/>
</dbReference>
<dbReference type="Pfam" id="PF07730">
    <property type="entry name" value="HisKA_3"/>
    <property type="match status" value="1"/>
</dbReference>
<protein>
    <recommendedName>
        <fullName evidence="2">histidine kinase</fullName>
        <ecNumber evidence="2">2.7.13.3</ecNumber>
    </recommendedName>
</protein>
<dbReference type="EMBL" id="VJZT01000003">
    <property type="protein sequence ID" value="TRX41512.1"/>
    <property type="molecule type" value="Genomic_DNA"/>
</dbReference>
<dbReference type="SUPFAM" id="SSF48452">
    <property type="entry name" value="TPR-like"/>
    <property type="match status" value="2"/>
</dbReference>
<keyword evidence="10" id="KW-0812">Transmembrane</keyword>
<evidence type="ECO:0000256" key="4">
    <source>
        <dbReference type="ARBA" id="ARBA00022679"/>
    </source>
</evidence>
<dbReference type="GO" id="GO:0005524">
    <property type="term" value="F:ATP binding"/>
    <property type="evidence" value="ECO:0007669"/>
    <property type="project" value="UniProtKB-KW"/>
</dbReference>
<name>A0A553E9A9_9FLAO</name>
<keyword evidence="4" id="KW-0808">Transferase</keyword>
<dbReference type="InterPro" id="IPR036890">
    <property type="entry name" value="HATPase_C_sf"/>
</dbReference>
<dbReference type="EC" id="2.7.13.3" evidence="2"/>
<dbReference type="CDD" id="cd16917">
    <property type="entry name" value="HATPase_UhpB-NarQ-NarX-like"/>
    <property type="match status" value="1"/>
</dbReference>